<comment type="subcellular location">
    <subcellularLocation>
        <location evidence="2">Cell membrane</location>
        <topology evidence="2">Multi-pass membrane protein</topology>
    </subcellularLocation>
</comment>
<evidence type="ECO:0000259" key="15">
    <source>
        <dbReference type="PROSITE" id="PS50109"/>
    </source>
</evidence>
<evidence type="ECO:0000256" key="14">
    <source>
        <dbReference type="SAM" id="Phobius"/>
    </source>
</evidence>
<feature type="transmembrane region" description="Helical" evidence="14">
    <location>
        <begin position="61"/>
        <end position="84"/>
    </location>
</feature>
<dbReference type="SUPFAM" id="SSF55785">
    <property type="entry name" value="PYP-like sensor domain (PAS domain)"/>
    <property type="match status" value="1"/>
</dbReference>
<feature type="transmembrane region" description="Helical" evidence="14">
    <location>
        <begin position="104"/>
        <end position="131"/>
    </location>
</feature>
<dbReference type="InterPro" id="IPR003661">
    <property type="entry name" value="HisK_dim/P_dom"/>
</dbReference>
<feature type="domain" description="HAMP" evidence="17">
    <location>
        <begin position="329"/>
        <end position="382"/>
    </location>
</feature>
<dbReference type="Gene3D" id="1.10.287.130">
    <property type="match status" value="1"/>
</dbReference>
<dbReference type="SMART" id="SM00304">
    <property type="entry name" value="HAMP"/>
    <property type="match status" value="1"/>
</dbReference>
<keyword evidence="12" id="KW-0902">Two-component regulatory system</keyword>
<evidence type="ECO:0000313" key="19">
    <source>
        <dbReference type="Proteomes" id="UP000321562"/>
    </source>
</evidence>
<accession>A0A5C6S1T2</accession>
<dbReference type="CDD" id="cd06225">
    <property type="entry name" value="HAMP"/>
    <property type="match status" value="1"/>
</dbReference>
<keyword evidence="19" id="KW-1185">Reference proteome</keyword>
<dbReference type="Pfam" id="PF02518">
    <property type="entry name" value="HATPase_c"/>
    <property type="match status" value="1"/>
</dbReference>
<dbReference type="Gene3D" id="6.10.340.10">
    <property type="match status" value="1"/>
</dbReference>
<dbReference type="InterPro" id="IPR013656">
    <property type="entry name" value="PAS_4"/>
</dbReference>
<dbReference type="GO" id="GO:0005524">
    <property type="term" value="F:ATP binding"/>
    <property type="evidence" value="ECO:0007669"/>
    <property type="project" value="UniProtKB-KW"/>
</dbReference>
<dbReference type="InterPro" id="IPR036097">
    <property type="entry name" value="HisK_dim/P_sf"/>
</dbReference>
<evidence type="ECO:0000256" key="8">
    <source>
        <dbReference type="ARBA" id="ARBA00022741"/>
    </source>
</evidence>
<organism evidence="18 19">
    <name type="scientific">Paracoccus aurantiacus</name>
    <dbReference type="NCBI Taxonomy" id="2599412"/>
    <lineage>
        <taxon>Bacteria</taxon>
        <taxon>Pseudomonadati</taxon>
        <taxon>Pseudomonadota</taxon>
        <taxon>Alphaproteobacteria</taxon>
        <taxon>Rhodobacterales</taxon>
        <taxon>Paracoccaceae</taxon>
        <taxon>Paracoccus</taxon>
    </lineage>
</organism>
<dbReference type="InterPro" id="IPR017232">
    <property type="entry name" value="NtrY"/>
</dbReference>
<keyword evidence="7 14" id="KW-0812">Transmembrane</keyword>
<proteinExistence type="predicted"/>
<dbReference type="GO" id="GO:0007234">
    <property type="term" value="P:osmosensory signaling via phosphorelay pathway"/>
    <property type="evidence" value="ECO:0007669"/>
    <property type="project" value="TreeGrafter"/>
</dbReference>
<dbReference type="InterPro" id="IPR004358">
    <property type="entry name" value="Sig_transdc_His_kin-like_C"/>
</dbReference>
<keyword evidence="11 14" id="KW-1133">Transmembrane helix</keyword>
<evidence type="ECO:0000259" key="17">
    <source>
        <dbReference type="PROSITE" id="PS50885"/>
    </source>
</evidence>
<evidence type="ECO:0000256" key="11">
    <source>
        <dbReference type="ARBA" id="ARBA00022989"/>
    </source>
</evidence>
<keyword evidence="8" id="KW-0547">Nucleotide-binding</keyword>
<evidence type="ECO:0000256" key="13">
    <source>
        <dbReference type="ARBA" id="ARBA00023136"/>
    </source>
</evidence>
<keyword evidence="10" id="KW-0067">ATP-binding</keyword>
<dbReference type="PANTHER" id="PTHR42878:SF7">
    <property type="entry name" value="SENSOR HISTIDINE KINASE GLRK"/>
    <property type="match status" value="1"/>
</dbReference>
<keyword evidence="9" id="KW-0418">Kinase</keyword>
<dbReference type="GO" id="GO:0000155">
    <property type="term" value="F:phosphorelay sensor kinase activity"/>
    <property type="evidence" value="ECO:0007669"/>
    <property type="project" value="InterPro"/>
</dbReference>
<dbReference type="PROSITE" id="PS50885">
    <property type="entry name" value="HAMP"/>
    <property type="match status" value="1"/>
</dbReference>
<dbReference type="Pfam" id="PF08448">
    <property type="entry name" value="PAS_4"/>
    <property type="match status" value="1"/>
</dbReference>
<dbReference type="OrthoDB" id="9776727at2"/>
<evidence type="ECO:0000256" key="3">
    <source>
        <dbReference type="ARBA" id="ARBA00012438"/>
    </source>
</evidence>
<sequence length="754" mass="83818">MSAQGLTPIRAAKLADRLARLAARRRWRTFGTLAIVVAAPVLAVLTVIVLGTVGVTGGSRWLSLVLVLDFVYLLLLLGLVLMRLAQMIASRRRARAGSRLHSRLVGIFALIALVPTVLVALFAGVVINIGLEGWFSDRVKEVVGNAQSAAVAYQQEHRVDLTEDATTIARVLQQAAMADPLIDDGDLRLILTEQQARIQRGLREAYVIDGAGAIHARGERSYDFWFERPADTDFDAARTDGITLIEDWRQSEFRALVALPPLADRFLYVTRDVDGRLLGLLDDTRQTVSEYQQLERDRGRVLLEFSLVYLGFALLLIAAAMWLALWFAERLSRPIGRLAEASEQVGEGNLDLQIPEADTGDEIQTLGQSFNRMTRQLKAQREELVESHRASDEQRRLFDSVLSSVTAGVIGLDEEGDIDFMNRSASRMLGVDPARDHDRPLSDVVPEFAPLLARLSSTVAETVQDEIRLVRDGHMESLLVRMAVRHGVDGGLEGYVVAFDDVTELVSAQRMAAWGDVARRVAHEIKNPLTPIQLSAERLRRKFGRITADPEERESVDSYVDVIIRQTNDLRRIVDEFSRFARMPEPDRRETDIAKLLRDTVLLQQDAVKAEIVSDIPAEPVRVDCDATMMAQVFTNLLKNASEAIDENRDDPPPDWRPEIRVELSESPDSVTISIADNGPGLPEDRSRLFEPYVTLKPGGTGLGLPIVKKIVEEHGGTFILTDAPGSGALAEMRLPRERNPVRIARKNKEQDVT</sequence>
<dbReference type="SMART" id="SM00388">
    <property type="entry name" value="HisKA"/>
    <property type="match status" value="1"/>
</dbReference>
<feature type="domain" description="Histidine kinase" evidence="15">
    <location>
        <begin position="520"/>
        <end position="739"/>
    </location>
</feature>
<dbReference type="GO" id="GO:0000156">
    <property type="term" value="F:phosphorelay response regulator activity"/>
    <property type="evidence" value="ECO:0007669"/>
    <property type="project" value="TreeGrafter"/>
</dbReference>
<dbReference type="FunFam" id="1.10.287.130:FF:000107">
    <property type="entry name" value="Sensor histidine kinase YycG"/>
    <property type="match status" value="1"/>
</dbReference>
<dbReference type="InterPro" id="IPR045671">
    <property type="entry name" value="NtrY-like_N"/>
</dbReference>
<protein>
    <recommendedName>
        <fullName evidence="3">histidine kinase</fullName>
        <ecNumber evidence="3">2.7.13.3</ecNumber>
    </recommendedName>
</protein>
<evidence type="ECO:0000256" key="12">
    <source>
        <dbReference type="ARBA" id="ARBA00023012"/>
    </source>
</evidence>
<feature type="transmembrane region" description="Helical" evidence="14">
    <location>
        <begin position="307"/>
        <end position="328"/>
    </location>
</feature>
<dbReference type="InterPro" id="IPR003660">
    <property type="entry name" value="HAMP_dom"/>
</dbReference>
<gene>
    <name evidence="18" type="ORF">FQV27_10935</name>
</gene>
<dbReference type="InterPro" id="IPR035965">
    <property type="entry name" value="PAS-like_dom_sf"/>
</dbReference>
<keyword evidence="5" id="KW-0597">Phosphoprotein</keyword>
<dbReference type="InterPro" id="IPR005467">
    <property type="entry name" value="His_kinase_dom"/>
</dbReference>
<dbReference type="Gene3D" id="3.30.450.20">
    <property type="entry name" value="PAS domain"/>
    <property type="match status" value="1"/>
</dbReference>
<evidence type="ECO:0000256" key="6">
    <source>
        <dbReference type="ARBA" id="ARBA00022679"/>
    </source>
</evidence>
<dbReference type="CDD" id="cd00130">
    <property type="entry name" value="PAS"/>
    <property type="match status" value="1"/>
</dbReference>
<dbReference type="GO" id="GO:0005886">
    <property type="term" value="C:plasma membrane"/>
    <property type="evidence" value="ECO:0007669"/>
    <property type="project" value="UniProtKB-SubCell"/>
</dbReference>
<comment type="catalytic activity">
    <reaction evidence="1">
        <text>ATP + protein L-histidine = ADP + protein N-phospho-L-histidine.</text>
        <dbReference type="EC" id="2.7.13.3"/>
    </reaction>
</comment>
<dbReference type="SUPFAM" id="SSF158472">
    <property type="entry name" value="HAMP domain-like"/>
    <property type="match status" value="1"/>
</dbReference>
<dbReference type="EC" id="2.7.13.3" evidence="3"/>
<dbReference type="SMART" id="SM00091">
    <property type="entry name" value="PAS"/>
    <property type="match status" value="1"/>
</dbReference>
<keyword evidence="4" id="KW-1003">Cell membrane</keyword>
<evidence type="ECO:0000256" key="5">
    <source>
        <dbReference type="ARBA" id="ARBA00022553"/>
    </source>
</evidence>
<evidence type="ECO:0000256" key="2">
    <source>
        <dbReference type="ARBA" id="ARBA00004651"/>
    </source>
</evidence>
<dbReference type="PROSITE" id="PS50112">
    <property type="entry name" value="PAS"/>
    <property type="match status" value="1"/>
</dbReference>
<evidence type="ECO:0000256" key="4">
    <source>
        <dbReference type="ARBA" id="ARBA00022475"/>
    </source>
</evidence>
<evidence type="ECO:0000256" key="9">
    <source>
        <dbReference type="ARBA" id="ARBA00022777"/>
    </source>
</evidence>
<dbReference type="Pfam" id="PF00512">
    <property type="entry name" value="HisKA"/>
    <property type="match status" value="1"/>
</dbReference>
<keyword evidence="13 14" id="KW-0472">Membrane</keyword>
<dbReference type="InterPro" id="IPR000014">
    <property type="entry name" value="PAS"/>
</dbReference>
<dbReference type="PANTHER" id="PTHR42878">
    <property type="entry name" value="TWO-COMPONENT HISTIDINE KINASE"/>
    <property type="match status" value="1"/>
</dbReference>
<dbReference type="NCBIfam" id="TIGR00229">
    <property type="entry name" value="sensory_box"/>
    <property type="match status" value="1"/>
</dbReference>
<dbReference type="InterPro" id="IPR003594">
    <property type="entry name" value="HATPase_dom"/>
</dbReference>
<dbReference type="SUPFAM" id="SSF55874">
    <property type="entry name" value="ATPase domain of HSP90 chaperone/DNA topoisomerase II/histidine kinase"/>
    <property type="match status" value="1"/>
</dbReference>
<dbReference type="Proteomes" id="UP000321562">
    <property type="component" value="Unassembled WGS sequence"/>
</dbReference>
<name>A0A5C6S1T2_9RHOB</name>
<dbReference type="GO" id="GO:0030295">
    <property type="term" value="F:protein kinase activator activity"/>
    <property type="evidence" value="ECO:0007669"/>
    <property type="project" value="TreeGrafter"/>
</dbReference>
<dbReference type="Gene3D" id="3.30.565.10">
    <property type="entry name" value="Histidine kinase-like ATPase, C-terminal domain"/>
    <property type="match status" value="1"/>
</dbReference>
<keyword evidence="6" id="KW-0808">Transferase</keyword>
<evidence type="ECO:0000256" key="7">
    <source>
        <dbReference type="ARBA" id="ARBA00022692"/>
    </source>
</evidence>
<evidence type="ECO:0000256" key="1">
    <source>
        <dbReference type="ARBA" id="ARBA00000085"/>
    </source>
</evidence>
<comment type="caution">
    <text evidence="18">The sequence shown here is derived from an EMBL/GenBank/DDBJ whole genome shotgun (WGS) entry which is preliminary data.</text>
</comment>
<dbReference type="EMBL" id="VOPL01000004">
    <property type="protein sequence ID" value="TXB68797.1"/>
    <property type="molecule type" value="Genomic_DNA"/>
</dbReference>
<evidence type="ECO:0000313" key="18">
    <source>
        <dbReference type="EMBL" id="TXB68797.1"/>
    </source>
</evidence>
<feature type="transmembrane region" description="Helical" evidence="14">
    <location>
        <begin position="30"/>
        <end position="55"/>
    </location>
</feature>
<dbReference type="SUPFAM" id="SSF47384">
    <property type="entry name" value="Homodimeric domain of signal transducing histidine kinase"/>
    <property type="match status" value="1"/>
</dbReference>
<dbReference type="SMART" id="SM00387">
    <property type="entry name" value="HATPase_c"/>
    <property type="match status" value="1"/>
</dbReference>
<dbReference type="CDD" id="cd00082">
    <property type="entry name" value="HisKA"/>
    <property type="match status" value="1"/>
</dbReference>
<reference evidence="18 19" key="1">
    <citation type="submission" date="2019-08" db="EMBL/GenBank/DDBJ databases">
        <authorList>
            <person name="Ye J."/>
        </authorList>
    </citation>
    <scope>NUCLEOTIDE SEQUENCE [LARGE SCALE GENOMIC DNA]</scope>
    <source>
        <strain evidence="18 19">TK008</strain>
    </source>
</reference>
<dbReference type="Pfam" id="PF00672">
    <property type="entry name" value="HAMP"/>
    <property type="match status" value="1"/>
</dbReference>
<evidence type="ECO:0000256" key="10">
    <source>
        <dbReference type="ARBA" id="ARBA00022840"/>
    </source>
</evidence>
<feature type="domain" description="PAS" evidence="16">
    <location>
        <begin position="394"/>
        <end position="433"/>
    </location>
</feature>
<dbReference type="AlphaFoldDB" id="A0A5C6S1T2"/>
<dbReference type="InterPro" id="IPR036890">
    <property type="entry name" value="HATPase_C_sf"/>
</dbReference>
<dbReference type="Pfam" id="PF19312">
    <property type="entry name" value="NtrY_N"/>
    <property type="match status" value="1"/>
</dbReference>
<evidence type="ECO:0000259" key="16">
    <source>
        <dbReference type="PROSITE" id="PS50112"/>
    </source>
</evidence>
<dbReference type="PIRSF" id="PIRSF037532">
    <property type="entry name" value="STHK_NtrY"/>
    <property type="match status" value="1"/>
</dbReference>
<dbReference type="InterPro" id="IPR050351">
    <property type="entry name" value="BphY/WalK/GraS-like"/>
</dbReference>
<dbReference type="PROSITE" id="PS50109">
    <property type="entry name" value="HIS_KIN"/>
    <property type="match status" value="1"/>
</dbReference>
<dbReference type="PRINTS" id="PR00344">
    <property type="entry name" value="BCTRLSENSOR"/>
</dbReference>